<sequence length="94" mass="11600">MTMRWIGVKISAVLALCTVFITNMSKQTTELKQLYFWGVWGAFALLVLLAYRQEWQRLSKKMKIQKEYRQRLEWMHKEREYDQEKKRVQRSFYT</sequence>
<evidence type="ECO:0000313" key="2">
    <source>
        <dbReference type="EMBL" id="TCP68371.1"/>
    </source>
</evidence>
<feature type="transmembrane region" description="Helical" evidence="1">
    <location>
        <begin position="34"/>
        <end position="51"/>
    </location>
</feature>
<proteinExistence type="predicted"/>
<gene>
    <name evidence="2" type="ORF">EDD57_11759</name>
</gene>
<keyword evidence="1" id="KW-1133">Transmembrane helix</keyword>
<keyword evidence="3" id="KW-1185">Reference proteome</keyword>
<evidence type="ECO:0000256" key="1">
    <source>
        <dbReference type="SAM" id="Phobius"/>
    </source>
</evidence>
<dbReference type="OrthoDB" id="2989960at2"/>
<evidence type="ECO:0000313" key="3">
    <source>
        <dbReference type="Proteomes" id="UP000294746"/>
    </source>
</evidence>
<keyword evidence="1" id="KW-0472">Membrane</keyword>
<comment type="caution">
    <text evidence="2">The sequence shown here is derived from an EMBL/GenBank/DDBJ whole genome shotgun (WGS) entry which is preliminary data.</text>
</comment>
<dbReference type="EMBL" id="SLXV01000017">
    <property type="protein sequence ID" value="TCP68371.1"/>
    <property type="molecule type" value="Genomic_DNA"/>
</dbReference>
<reference evidence="2 3" key="1">
    <citation type="submission" date="2019-03" db="EMBL/GenBank/DDBJ databases">
        <title>Genomic Encyclopedia of Type Strains, Phase IV (KMG-IV): sequencing the most valuable type-strain genomes for metagenomic binning, comparative biology and taxonomic classification.</title>
        <authorList>
            <person name="Goeker M."/>
        </authorList>
    </citation>
    <scope>NUCLEOTIDE SEQUENCE [LARGE SCALE GENOMIC DNA]</scope>
    <source>
        <strain evidence="2 3">DSM 46831</strain>
    </source>
</reference>
<dbReference type="AlphaFoldDB" id="A0A4R2S7J4"/>
<dbReference type="RefSeq" id="WP_131848802.1">
    <property type="nucleotide sequence ID" value="NZ_SLXV01000017.1"/>
</dbReference>
<accession>A0A4R2S7J4</accession>
<keyword evidence="1" id="KW-0812">Transmembrane</keyword>
<organism evidence="2 3">
    <name type="scientific">Baia soyae</name>
    <dbReference type="NCBI Taxonomy" id="1544746"/>
    <lineage>
        <taxon>Bacteria</taxon>
        <taxon>Bacillati</taxon>
        <taxon>Bacillota</taxon>
        <taxon>Bacilli</taxon>
        <taxon>Bacillales</taxon>
        <taxon>Thermoactinomycetaceae</taxon>
        <taxon>Baia</taxon>
    </lineage>
</organism>
<name>A0A4R2S7J4_9BACL</name>
<dbReference type="Proteomes" id="UP000294746">
    <property type="component" value="Unassembled WGS sequence"/>
</dbReference>
<protein>
    <submittedName>
        <fullName evidence="2">Uncharacterized protein</fullName>
    </submittedName>
</protein>